<dbReference type="Proteomes" id="UP000287519">
    <property type="component" value="Unassembled WGS sequence"/>
</dbReference>
<protein>
    <submittedName>
        <fullName evidence="1">Uncharacterized protein</fullName>
    </submittedName>
</protein>
<dbReference type="EMBL" id="BHYM01000060">
    <property type="protein sequence ID" value="GCE42595.1"/>
    <property type="molecule type" value="Genomic_DNA"/>
</dbReference>
<keyword evidence="2" id="KW-1185">Reference proteome</keyword>
<organism evidence="1 2">
    <name type="scientific">Rhodococcus wratislaviensis</name>
    <name type="common">Tsukamurella wratislaviensis</name>
    <dbReference type="NCBI Taxonomy" id="44752"/>
    <lineage>
        <taxon>Bacteria</taxon>
        <taxon>Bacillati</taxon>
        <taxon>Actinomycetota</taxon>
        <taxon>Actinomycetes</taxon>
        <taxon>Mycobacteriales</taxon>
        <taxon>Nocardiaceae</taxon>
        <taxon>Rhodococcus</taxon>
    </lineage>
</organism>
<sequence>MVLRNSGAPVWRDFQNTAAAGSNDAATVARLEAWIGRSPWFAP</sequence>
<evidence type="ECO:0000313" key="1">
    <source>
        <dbReference type="EMBL" id="GCE42595.1"/>
    </source>
</evidence>
<accession>A0A402CG82</accession>
<evidence type="ECO:0000313" key="2">
    <source>
        <dbReference type="Proteomes" id="UP000287519"/>
    </source>
</evidence>
<proteinExistence type="predicted"/>
<comment type="caution">
    <text evidence="1">The sequence shown here is derived from an EMBL/GenBank/DDBJ whole genome shotgun (WGS) entry which is preliminary data.</text>
</comment>
<reference evidence="1 2" key="1">
    <citation type="submission" date="2018-11" db="EMBL/GenBank/DDBJ databases">
        <title>Microbial catabolism of amino acid.</title>
        <authorList>
            <person name="Hibi M."/>
            <person name="Ogawa J."/>
        </authorList>
    </citation>
    <scope>NUCLEOTIDE SEQUENCE [LARGE SCALE GENOMIC DNA]</scope>
    <source>
        <strain evidence="1 2">C31-06</strain>
    </source>
</reference>
<name>A0A402CG82_RHOWR</name>
<dbReference type="AlphaFoldDB" id="A0A402CG82"/>
<gene>
    <name evidence="1" type="ORF">Rhow_006724</name>
</gene>